<feature type="transmembrane region" description="Helical" evidence="8">
    <location>
        <begin position="319"/>
        <end position="338"/>
    </location>
</feature>
<sequence>MTAQVTTERPDTVLASERARRVPLRARRLVERASRVAPLAMGTVATSAILLGSLGVGYLPGDSPLREWPLIAAVRATASLTEICAILVLGGGLLLLLAWLRLRTLARSDDPRALRTILVAAAAWCAPLLITVPLFSRDMFSYVAQGRLMTQGIDPYSHGVATLPGWFLLGVDPVWADTPTPYGPLFLVIERTAVQLAGWSSPELSVAMLRAVSVAGVIALAVYALRLARLRGLSTPLTAWVVVANPLTLILFVVAGHNDSVMLALILASLYYGCTDRRVLAVVLMGAAIAVKPVAVIALPVLALLWLRHDATLRERLRGWLWTGLGALGLVVALGFAAGVGVGWVAAMIVPGTILHWYAPMSLVAVLVSSTVELTGHDPAAAVTLVKLLALTLAGTVAAWLLLTRRAIDPLARLATALLAFVTASSAIHPWYALWILPIAALARPWRSVHVHLAVYATIFLMCVTLAEPVEGNGGILDQLPGRVATIAAMAVVGLYVLLGYTDSERVAVRGLVRGLPFGGELVSRGSDLLQRSTGGRLGTRLDRRYASVRARD</sequence>
<evidence type="ECO:0000256" key="3">
    <source>
        <dbReference type="ARBA" id="ARBA00022679"/>
    </source>
</evidence>
<feature type="transmembrane region" description="Helical" evidence="8">
    <location>
        <begin position="79"/>
        <end position="102"/>
    </location>
</feature>
<comment type="similarity">
    <text evidence="7">Belongs to the MptA/B family.</text>
</comment>
<evidence type="ECO:0000256" key="7">
    <source>
        <dbReference type="ARBA" id="ARBA00043987"/>
    </source>
</evidence>
<feature type="transmembrane region" description="Helical" evidence="8">
    <location>
        <begin position="480"/>
        <end position="501"/>
    </location>
</feature>
<feature type="transmembrane region" description="Helical" evidence="8">
    <location>
        <begin position="36"/>
        <end position="59"/>
    </location>
</feature>
<dbReference type="InterPro" id="IPR049829">
    <property type="entry name" value="MptA/B-like"/>
</dbReference>
<dbReference type="RefSeq" id="WP_251945361.1">
    <property type="nucleotide sequence ID" value="NZ_JAMRYM010000032.1"/>
</dbReference>
<dbReference type="Pfam" id="PF26314">
    <property type="entry name" value="MptA_B_family"/>
    <property type="match status" value="1"/>
</dbReference>
<comment type="caution">
    <text evidence="9">The sequence shown here is derived from an EMBL/GenBank/DDBJ whole genome shotgun (WGS) entry which is preliminary data.</text>
</comment>
<evidence type="ECO:0000256" key="5">
    <source>
        <dbReference type="ARBA" id="ARBA00022989"/>
    </source>
</evidence>
<evidence type="ECO:0000256" key="4">
    <source>
        <dbReference type="ARBA" id="ARBA00022692"/>
    </source>
</evidence>
<keyword evidence="10" id="KW-1185">Reference proteome</keyword>
<name>A0A9X2DZH6_9MICO</name>
<feature type="transmembrane region" description="Helical" evidence="8">
    <location>
        <begin position="415"/>
        <end position="437"/>
    </location>
</feature>
<dbReference type="AlphaFoldDB" id="A0A9X2DZH6"/>
<reference evidence="9" key="1">
    <citation type="submission" date="2022-06" db="EMBL/GenBank/DDBJ databases">
        <title>Whole genome shotgun sequencing (WGS) of Rathayibacter sp. ZW T2_19, isolated from stored onions (Allium cepa).</title>
        <authorList>
            <person name="Stoll D.A."/>
            <person name="Huch M."/>
        </authorList>
    </citation>
    <scope>NUCLEOTIDE SEQUENCE</scope>
    <source>
        <strain evidence="9">ZW T2_19</strain>
    </source>
</reference>
<feature type="transmembrane region" description="Helical" evidence="8">
    <location>
        <begin position="207"/>
        <end position="225"/>
    </location>
</feature>
<proteinExistence type="inferred from homology"/>
<protein>
    <submittedName>
        <fullName evidence="9">Polyprenol phosphomannose-dependent alpha 1,6 mannosyltransferase MptB</fullName>
    </submittedName>
</protein>
<dbReference type="GO" id="GO:0016020">
    <property type="term" value="C:membrane"/>
    <property type="evidence" value="ECO:0007669"/>
    <property type="project" value="UniProtKB-SubCell"/>
</dbReference>
<evidence type="ECO:0000256" key="1">
    <source>
        <dbReference type="ARBA" id="ARBA00004141"/>
    </source>
</evidence>
<evidence type="ECO:0000256" key="2">
    <source>
        <dbReference type="ARBA" id="ARBA00022676"/>
    </source>
</evidence>
<feature type="transmembrane region" description="Helical" evidence="8">
    <location>
        <begin position="237"/>
        <end position="255"/>
    </location>
</feature>
<keyword evidence="2 9" id="KW-0328">Glycosyltransferase</keyword>
<feature type="transmembrane region" description="Helical" evidence="8">
    <location>
        <begin position="279"/>
        <end position="307"/>
    </location>
</feature>
<feature type="transmembrane region" description="Helical" evidence="8">
    <location>
        <begin position="380"/>
        <end position="403"/>
    </location>
</feature>
<accession>A0A9X2DZH6</accession>
<evidence type="ECO:0000313" key="10">
    <source>
        <dbReference type="Proteomes" id="UP001155240"/>
    </source>
</evidence>
<dbReference type="EMBL" id="JAMRYM010000032">
    <property type="protein sequence ID" value="MCM6762603.1"/>
    <property type="molecule type" value="Genomic_DNA"/>
</dbReference>
<keyword evidence="5 8" id="KW-1133">Transmembrane helix</keyword>
<dbReference type="Proteomes" id="UP001155240">
    <property type="component" value="Unassembled WGS sequence"/>
</dbReference>
<keyword evidence="6 8" id="KW-0472">Membrane</keyword>
<feature type="transmembrane region" description="Helical" evidence="8">
    <location>
        <begin position="344"/>
        <end position="368"/>
    </location>
</feature>
<dbReference type="GO" id="GO:0016757">
    <property type="term" value="F:glycosyltransferase activity"/>
    <property type="evidence" value="ECO:0007669"/>
    <property type="project" value="UniProtKB-KW"/>
</dbReference>
<gene>
    <name evidence="9" type="primary">mptB</name>
    <name evidence="9" type="ORF">NB037_09275</name>
</gene>
<feature type="transmembrane region" description="Helical" evidence="8">
    <location>
        <begin position="449"/>
        <end position="468"/>
    </location>
</feature>
<comment type="subcellular location">
    <subcellularLocation>
        <location evidence="1">Membrane</location>
        <topology evidence="1">Multi-pass membrane protein</topology>
    </subcellularLocation>
</comment>
<dbReference type="NCBIfam" id="NF038066">
    <property type="entry name" value="MptB"/>
    <property type="match status" value="1"/>
</dbReference>
<keyword evidence="4 8" id="KW-0812">Transmembrane</keyword>
<keyword evidence="3" id="KW-0808">Transferase</keyword>
<organism evidence="9 10">
    <name type="scientific">Rathayibacter rubneri</name>
    <dbReference type="NCBI Taxonomy" id="2950106"/>
    <lineage>
        <taxon>Bacteria</taxon>
        <taxon>Bacillati</taxon>
        <taxon>Actinomycetota</taxon>
        <taxon>Actinomycetes</taxon>
        <taxon>Micrococcales</taxon>
        <taxon>Microbacteriaceae</taxon>
        <taxon>Rathayibacter</taxon>
    </lineage>
</organism>
<evidence type="ECO:0000313" key="9">
    <source>
        <dbReference type="EMBL" id="MCM6762603.1"/>
    </source>
</evidence>
<feature type="transmembrane region" description="Helical" evidence="8">
    <location>
        <begin position="114"/>
        <end position="135"/>
    </location>
</feature>
<evidence type="ECO:0000256" key="8">
    <source>
        <dbReference type="SAM" id="Phobius"/>
    </source>
</evidence>
<evidence type="ECO:0000256" key="6">
    <source>
        <dbReference type="ARBA" id="ARBA00023136"/>
    </source>
</evidence>